<dbReference type="AlphaFoldDB" id="A0A1S7PTY5"/>
<accession>A0A1S7PTY5</accession>
<organism evidence="6 7">
    <name type="scientific">Agrobacterium tumefaciens str. Kerr 14</name>
    <dbReference type="NCBI Taxonomy" id="1183424"/>
    <lineage>
        <taxon>Bacteria</taxon>
        <taxon>Pseudomonadati</taxon>
        <taxon>Pseudomonadota</taxon>
        <taxon>Alphaproteobacteria</taxon>
        <taxon>Hyphomicrobiales</taxon>
        <taxon>Rhizobiaceae</taxon>
        <taxon>Rhizobium/Agrobacterium group</taxon>
        <taxon>Agrobacterium</taxon>
        <taxon>Agrobacterium tumefaciens complex</taxon>
    </lineage>
</organism>
<evidence type="ECO:0000256" key="1">
    <source>
        <dbReference type="ARBA" id="ARBA00009836"/>
    </source>
</evidence>
<evidence type="ECO:0000256" key="2">
    <source>
        <dbReference type="ARBA" id="ARBA00022679"/>
    </source>
</evidence>
<dbReference type="EMBL" id="FBWC01000014">
    <property type="protein sequence ID" value="CUX26528.1"/>
    <property type="molecule type" value="Genomic_DNA"/>
</dbReference>
<dbReference type="InterPro" id="IPR022928">
    <property type="entry name" value="RNA_2'-PTrans_KptA"/>
</dbReference>
<evidence type="ECO:0000256" key="4">
    <source>
        <dbReference type="ARBA" id="ARBA00025212"/>
    </source>
</evidence>
<dbReference type="SUPFAM" id="SSF56399">
    <property type="entry name" value="ADP-ribosylation"/>
    <property type="match status" value="1"/>
</dbReference>
<dbReference type="InterPro" id="IPR002745">
    <property type="entry name" value="Ptrans_KptA/Tpt1"/>
</dbReference>
<dbReference type="HAMAP" id="MF_00299">
    <property type="entry name" value="KptA"/>
    <property type="match status" value="1"/>
</dbReference>
<dbReference type="GO" id="GO:0003950">
    <property type="term" value="F:NAD+ poly-ADP-ribosyltransferase activity"/>
    <property type="evidence" value="ECO:0007669"/>
    <property type="project" value="InterPro"/>
</dbReference>
<reference evidence="6 7" key="1">
    <citation type="submission" date="2016-01" db="EMBL/GenBank/DDBJ databases">
        <authorList>
            <person name="Oliw E.H."/>
        </authorList>
    </citation>
    <scope>NUCLEOTIDE SEQUENCE [LARGE SCALE GENOMIC DNA]</scope>
    <source>
        <strain evidence="6 7">Kerr 14</strain>
    </source>
</reference>
<name>A0A1S7PTY5_AGRTU</name>
<gene>
    <name evidence="5 6" type="primary">kptA</name>
    <name evidence="6" type="ORF">AGR4C_Cc50010</name>
</gene>
<dbReference type="PANTHER" id="PTHR12684:SF2">
    <property type="entry name" value="TRNA 2'-PHOSPHOTRANSFERASE 1"/>
    <property type="match status" value="1"/>
</dbReference>
<evidence type="ECO:0000313" key="7">
    <source>
        <dbReference type="Proteomes" id="UP000191897"/>
    </source>
</evidence>
<dbReference type="Proteomes" id="UP000191897">
    <property type="component" value="Unassembled WGS sequence"/>
</dbReference>
<dbReference type="InterPro" id="IPR042081">
    <property type="entry name" value="RNA_2'-PTrans_C"/>
</dbReference>
<keyword evidence="2 5" id="KW-0808">Transferase</keyword>
<evidence type="ECO:0000256" key="3">
    <source>
        <dbReference type="ARBA" id="ARBA00023027"/>
    </source>
</evidence>
<evidence type="ECO:0000256" key="5">
    <source>
        <dbReference type="HAMAP-Rule" id="MF_00299"/>
    </source>
</evidence>
<dbReference type="Pfam" id="PF01885">
    <property type="entry name" value="PTS_2-RNA"/>
    <property type="match status" value="1"/>
</dbReference>
<dbReference type="GO" id="GO:0006388">
    <property type="term" value="P:tRNA splicing, via endonucleolytic cleavage and ligation"/>
    <property type="evidence" value="ECO:0007669"/>
    <property type="project" value="UniProtKB-UniRule"/>
</dbReference>
<dbReference type="Gene3D" id="1.10.10.970">
    <property type="entry name" value="RNA 2'-phosphotransferase, Tpt1/KptA family, N-terminal domain"/>
    <property type="match status" value="1"/>
</dbReference>
<keyword evidence="3 5" id="KW-0520">NAD</keyword>
<sequence length="182" mass="20099">MAQSLSEISKFLSYVLRHKPDAISIELDAEGWANIDELIARADIPLTHELLLEIVDTSDKKRFAISADGQFIRANQGHSVVVDLGLEPVKLPVLLYHGTATRFLGSIREKGLLPQNRQYVHLSADKETARRVGERHGKPVILTISALALHQGGHRFFQAKNGVWLTNEIEPGSLPGLPEEVG</sequence>
<protein>
    <recommendedName>
        <fullName evidence="5">Probable RNA 2'-phosphotransferase</fullName>
        <ecNumber evidence="5">2.7.1.-</ecNumber>
    </recommendedName>
</protein>
<comment type="similarity">
    <text evidence="1 5">Belongs to the KptA/TPT1 family.</text>
</comment>
<evidence type="ECO:0000313" key="6">
    <source>
        <dbReference type="EMBL" id="CUX26528.1"/>
    </source>
</evidence>
<proteinExistence type="inferred from homology"/>
<dbReference type="EC" id="2.7.1.-" evidence="5"/>
<comment type="function">
    <text evidence="4 5">Removes the 2'-phosphate from RNA via an intermediate in which the phosphate is ADP-ribosylated by NAD followed by a presumed transesterification to release the RNA and generate ADP-ribose 1''-2''-cyclic phosphate (APPR&gt;P). May function as an ADP-ribosylase.</text>
</comment>
<dbReference type="PANTHER" id="PTHR12684">
    <property type="entry name" value="PUTATIVE PHOSPHOTRANSFERASE"/>
    <property type="match status" value="1"/>
</dbReference>
<dbReference type="Gene3D" id="3.20.170.30">
    <property type="match status" value="1"/>
</dbReference>
<dbReference type="GO" id="GO:0000215">
    <property type="term" value="F:tRNA 2'-phosphotransferase activity"/>
    <property type="evidence" value="ECO:0007669"/>
    <property type="project" value="TreeGrafter"/>
</dbReference>
<dbReference type="RefSeq" id="WP_080865798.1">
    <property type="nucleotide sequence ID" value="NZ_LT009730.1"/>
</dbReference>
<dbReference type="InterPro" id="IPR042080">
    <property type="entry name" value="RNA_2'-PTrans_N"/>
</dbReference>